<evidence type="ECO:0000313" key="1">
    <source>
        <dbReference type="EMBL" id="QWM89266.1"/>
    </source>
</evidence>
<evidence type="ECO:0000313" key="2">
    <source>
        <dbReference type="Proteomes" id="UP000827429"/>
    </source>
</evidence>
<keyword evidence="2" id="KW-1185">Reference proteome</keyword>
<dbReference type="Proteomes" id="UP000827429">
    <property type="component" value="Segment"/>
</dbReference>
<dbReference type="GeneID" id="75691306"/>
<dbReference type="RefSeq" id="YP_010358838.1">
    <property type="nucleotide sequence ID" value="NC_062766.1"/>
</dbReference>
<accession>A0AAE7RTU3</accession>
<gene>
    <name evidence="1" type="primary">gp_15367</name>
</gene>
<proteinExistence type="predicted"/>
<dbReference type="EMBL" id="MZ130476">
    <property type="protein sequence ID" value="QWM89266.1"/>
    <property type="molecule type" value="Genomic_DNA"/>
</dbReference>
<dbReference type="KEGG" id="vg:75691306"/>
<protein>
    <submittedName>
        <fullName evidence="1">Uncharacterized protein</fullName>
    </submittedName>
</protein>
<reference evidence="1 2" key="1">
    <citation type="submission" date="2021-04" db="EMBL/GenBank/DDBJ databases">
        <authorList>
            <person name="Shkoporov A.N."/>
            <person name="Stockdale S.R."/>
            <person name="Guerin E."/>
            <person name="Ross R.P."/>
            <person name="Hill C."/>
        </authorList>
    </citation>
    <scope>NUCLEOTIDE SEQUENCE [LARGE SCALE GENOMIC DNA]</scope>
    <source>
        <strain evidence="2">cr123_1</strain>
    </source>
</reference>
<name>A0AAE7RTU3_9CAUD</name>
<sequence length="228" mass="25859">MDIEQMHVTFREVAQRMGLQTVRAIFPEDVDICLNFAIITKTRNIVAENAQTVNDLIVRANADISQLNALRNLAKKGEVSGSSLTGGGTELHPFLAKVDNSEVMFYTRFAIGYTGDNALYDCRIIEAEYLQRTLRDYCNRATKQHPVCVAVSIDEKLNVEIYNGSSKAVPNILVYNYIKTPNKVRLDEENPANNVNCDMPDYLIQEIIELAVQYYKQTFTRPNEQKVN</sequence>
<organism evidence="1 2">
    <name type="scientific">uncultured phage cr123_1</name>
    <dbReference type="NCBI Taxonomy" id="2986401"/>
    <lineage>
        <taxon>Viruses</taxon>
        <taxon>Duplodnaviria</taxon>
        <taxon>Heunggongvirae</taxon>
        <taxon>Uroviricota</taxon>
        <taxon>Caudoviricetes</taxon>
        <taxon>Crassvirales</taxon>
        <taxon>Intestiviridae</taxon>
        <taxon>Crudevirinae</taxon>
        <taxon>Delmidovirus</taxon>
        <taxon>Delmidovirus copri</taxon>
    </lineage>
</organism>